<dbReference type="Proteomes" id="UP000580250">
    <property type="component" value="Unassembled WGS sequence"/>
</dbReference>
<evidence type="ECO:0000313" key="2">
    <source>
        <dbReference type="EMBL" id="CAD2177333.1"/>
    </source>
</evidence>
<evidence type="ECO:0000313" key="3">
    <source>
        <dbReference type="Proteomes" id="UP000580250"/>
    </source>
</evidence>
<name>A0A6V7VQZ0_MELEN</name>
<protein>
    <submittedName>
        <fullName evidence="2">Uncharacterized protein</fullName>
    </submittedName>
</protein>
<sequence>MSKILIYIAILVLFFLNFVYSMDDEFRQPCGEMRESIDGFDIYPQYGGYGYPQQGYSPKFDFNHQPKHYYENPPPTPRFSNYEESVGSNDIGCESNALGSGHSLQTEIPENEKQFLSVIDSDEEEIAEEQVERTNKFKAESLSSTLTEEVSSRSSIKYPSSDHSRTSNVRYLGRYKVSEVTENNEEYDPYNPRLPEGAPGKLYKYDMNKNLKKKNKECCIIL</sequence>
<reference evidence="2 3" key="1">
    <citation type="submission" date="2020-08" db="EMBL/GenBank/DDBJ databases">
        <authorList>
            <person name="Koutsovoulos G."/>
            <person name="Danchin GJ E."/>
        </authorList>
    </citation>
    <scope>NUCLEOTIDE SEQUENCE [LARGE SCALE GENOMIC DNA]</scope>
</reference>
<gene>
    <name evidence="2" type="ORF">MENT_LOCUS29205</name>
</gene>
<dbReference type="AlphaFoldDB" id="A0A6V7VQZ0"/>
<dbReference type="EMBL" id="CAJEWN010000295">
    <property type="protein sequence ID" value="CAD2177333.1"/>
    <property type="molecule type" value="Genomic_DNA"/>
</dbReference>
<evidence type="ECO:0000256" key="1">
    <source>
        <dbReference type="SAM" id="SignalP"/>
    </source>
</evidence>
<keyword evidence="1" id="KW-0732">Signal</keyword>
<feature type="chain" id="PRO_5027861518" evidence="1">
    <location>
        <begin position="22"/>
        <end position="222"/>
    </location>
</feature>
<organism evidence="2 3">
    <name type="scientific">Meloidogyne enterolobii</name>
    <name type="common">Root-knot nematode worm</name>
    <name type="synonym">Meloidogyne mayaguensis</name>
    <dbReference type="NCBI Taxonomy" id="390850"/>
    <lineage>
        <taxon>Eukaryota</taxon>
        <taxon>Metazoa</taxon>
        <taxon>Ecdysozoa</taxon>
        <taxon>Nematoda</taxon>
        <taxon>Chromadorea</taxon>
        <taxon>Rhabditida</taxon>
        <taxon>Tylenchina</taxon>
        <taxon>Tylenchomorpha</taxon>
        <taxon>Tylenchoidea</taxon>
        <taxon>Meloidogynidae</taxon>
        <taxon>Meloidogyninae</taxon>
        <taxon>Meloidogyne</taxon>
    </lineage>
</organism>
<comment type="caution">
    <text evidence="2">The sequence shown here is derived from an EMBL/GenBank/DDBJ whole genome shotgun (WGS) entry which is preliminary data.</text>
</comment>
<proteinExistence type="predicted"/>
<accession>A0A6V7VQZ0</accession>
<feature type="signal peptide" evidence="1">
    <location>
        <begin position="1"/>
        <end position="21"/>
    </location>
</feature>